<dbReference type="AlphaFoldDB" id="A0AAW0W0E9"/>
<feature type="non-terminal residue" evidence="2">
    <location>
        <position position="1"/>
    </location>
</feature>
<feature type="domain" description="DUF7044" evidence="1">
    <location>
        <begin position="61"/>
        <end position="106"/>
    </location>
</feature>
<reference evidence="2 3" key="1">
    <citation type="journal article" date="2024" name="BMC Genomics">
        <title>Genome assembly of redclaw crayfish (Cherax quadricarinatus) provides insights into its immune adaptation and hypoxia tolerance.</title>
        <authorList>
            <person name="Liu Z."/>
            <person name="Zheng J."/>
            <person name="Li H."/>
            <person name="Fang K."/>
            <person name="Wang S."/>
            <person name="He J."/>
            <person name="Zhou D."/>
            <person name="Weng S."/>
            <person name="Chi M."/>
            <person name="Gu Z."/>
            <person name="He J."/>
            <person name="Li F."/>
            <person name="Wang M."/>
        </authorList>
    </citation>
    <scope>NUCLEOTIDE SEQUENCE [LARGE SCALE GENOMIC DNA]</scope>
    <source>
        <strain evidence="2">ZL_2023a</strain>
    </source>
</reference>
<evidence type="ECO:0000259" key="1">
    <source>
        <dbReference type="Pfam" id="PF23071"/>
    </source>
</evidence>
<protein>
    <recommendedName>
        <fullName evidence="1">DUF7044 domain-containing protein</fullName>
    </recommendedName>
</protein>
<dbReference type="EMBL" id="JARKIK010000093">
    <property type="protein sequence ID" value="KAK8722898.1"/>
    <property type="molecule type" value="Genomic_DNA"/>
</dbReference>
<accession>A0AAW0W0E9</accession>
<evidence type="ECO:0000313" key="2">
    <source>
        <dbReference type="EMBL" id="KAK8722898.1"/>
    </source>
</evidence>
<sequence>DAGGGRRATPYLPPSISSPPLHLSSGTVYPPVPLWRLKMEGDGCWLSHLLILGLVTAINGVCDLPSQWRGGWFQSGVRDIISLTRTEFSSKGICLHSSGEKFLFKDR</sequence>
<comment type="caution">
    <text evidence="2">The sequence shown here is derived from an EMBL/GenBank/DDBJ whole genome shotgun (WGS) entry which is preliminary data.</text>
</comment>
<dbReference type="Pfam" id="PF23071">
    <property type="entry name" value="DUF7044"/>
    <property type="match status" value="1"/>
</dbReference>
<dbReference type="InterPro" id="IPR055472">
    <property type="entry name" value="DUF7044"/>
</dbReference>
<keyword evidence="3" id="KW-1185">Reference proteome</keyword>
<proteinExistence type="predicted"/>
<name>A0AAW0W0E9_CHEQU</name>
<organism evidence="2 3">
    <name type="scientific">Cherax quadricarinatus</name>
    <name type="common">Australian red claw crayfish</name>
    <dbReference type="NCBI Taxonomy" id="27406"/>
    <lineage>
        <taxon>Eukaryota</taxon>
        <taxon>Metazoa</taxon>
        <taxon>Ecdysozoa</taxon>
        <taxon>Arthropoda</taxon>
        <taxon>Crustacea</taxon>
        <taxon>Multicrustacea</taxon>
        <taxon>Malacostraca</taxon>
        <taxon>Eumalacostraca</taxon>
        <taxon>Eucarida</taxon>
        <taxon>Decapoda</taxon>
        <taxon>Pleocyemata</taxon>
        <taxon>Astacidea</taxon>
        <taxon>Parastacoidea</taxon>
        <taxon>Parastacidae</taxon>
        <taxon>Cherax</taxon>
    </lineage>
</organism>
<dbReference type="Proteomes" id="UP001445076">
    <property type="component" value="Unassembled WGS sequence"/>
</dbReference>
<evidence type="ECO:0000313" key="3">
    <source>
        <dbReference type="Proteomes" id="UP001445076"/>
    </source>
</evidence>
<gene>
    <name evidence="2" type="ORF">OTU49_012112</name>
</gene>